<sequence length="107" mass="12743">MPTYNKLVRDKIPEIIEKTGKNFETRILKENEYIDSLKTKLQEELNEYLTAENDQEALEEMADMLELIHVLSEVHDGSMERVEEIRKEKVEKRGSFKERIFLLEVED</sequence>
<comment type="caution">
    <text evidence="2">The sequence shown here is derived from an EMBL/GenBank/DDBJ whole genome shotgun (WGS) entry which is preliminary data.</text>
</comment>
<accession>A0ABW2ERB6</accession>
<dbReference type="Proteomes" id="UP001596410">
    <property type="component" value="Unassembled WGS sequence"/>
</dbReference>
<proteinExistence type="predicted"/>
<dbReference type="CDD" id="cd11532">
    <property type="entry name" value="NTP-PPase_COG4997"/>
    <property type="match status" value="1"/>
</dbReference>
<protein>
    <submittedName>
        <fullName evidence="2">Phosphoribosyl-ATP pyrophosphohydrolase</fullName>
    </submittedName>
</protein>
<feature type="coiled-coil region" evidence="1">
    <location>
        <begin position="34"/>
        <end position="61"/>
    </location>
</feature>
<evidence type="ECO:0000256" key="1">
    <source>
        <dbReference type="SAM" id="Coils"/>
    </source>
</evidence>
<dbReference type="SUPFAM" id="SSF101386">
    <property type="entry name" value="all-alpha NTP pyrophosphatases"/>
    <property type="match status" value="1"/>
</dbReference>
<dbReference type="EMBL" id="JBHSZV010000047">
    <property type="protein sequence ID" value="MFC7063425.1"/>
    <property type="molecule type" value="Genomic_DNA"/>
</dbReference>
<name>A0ABW2ERB6_9BACI</name>
<gene>
    <name evidence="2" type="ORF">ACFQIC_16555</name>
</gene>
<evidence type="ECO:0000313" key="3">
    <source>
        <dbReference type="Proteomes" id="UP001596410"/>
    </source>
</evidence>
<organism evidence="2 3">
    <name type="scientific">Halobacillus seohaensis</name>
    <dbReference type="NCBI Taxonomy" id="447421"/>
    <lineage>
        <taxon>Bacteria</taxon>
        <taxon>Bacillati</taxon>
        <taxon>Bacillota</taxon>
        <taxon>Bacilli</taxon>
        <taxon>Bacillales</taxon>
        <taxon>Bacillaceae</taxon>
        <taxon>Halobacillus</taxon>
    </lineage>
</organism>
<dbReference type="RefSeq" id="WP_204708539.1">
    <property type="nucleotide sequence ID" value="NZ_JBHSZV010000047.1"/>
</dbReference>
<keyword evidence="1" id="KW-0175">Coiled coil</keyword>
<keyword evidence="3" id="KW-1185">Reference proteome</keyword>
<evidence type="ECO:0000313" key="2">
    <source>
        <dbReference type="EMBL" id="MFC7063425.1"/>
    </source>
</evidence>
<reference evidence="3" key="1">
    <citation type="journal article" date="2019" name="Int. J. Syst. Evol. Microbiol.">
        <title>The Global Catalogue of Microorganisms (GCM) 10K type strain sequencing project: providing services to taxonomists for standard genome sequencing and annotation.</title>
        <authorList>
            <consortium name="The Broad Institute Genomics Platform"/>
            <consortium name="The Broad Institute Genome Sequencing Center for Infectious Disease"/>
            <person name="Wu L."/>
            <person name="Ma J."/>
        </authorList>
    </citation>
    <scope>NUCLEOTIDE SEQUENCE [LARGE SCALE GENOMIC DNA]</scope>
    <source>
        <strain evidence="3">CGMCC 4.1621</strain>
    </source>
</reference>
<dbReference type="InterPro" id="IPR038735">
    <property type="entry name" value="MSMEG_1276-like_NTP-PPase_dom"/>
</dbReference>